<dbReference type="OrthoDB" id="408631at2759"/>
<accession>A0A286UWK7</accession>
<evidence type="ECO:0000313" key="5">
    <source>
        <dbReference type="Proteomes" id="UP000217199"/>
    </source>
</evidence>
<dbReference type="EMBL" id="NBII01000001">
    <property type="protein sequence ID" value="PAV23835.1"/>
    <property type="molecule type" value="Genomic_DNA"/>
</dbReference>
<dbReference type="PANTHER" id="PTHR45570:SF1">
    <property type="entry name" value="CARBOXYLIC ESTER HYDROLASE"/>
    <property type="match status" value="1"/>
</dbReference>
<organism evidence="4 5">
    <name type="scientific">Pyrrhoderma noxium</name>
    <dbReference type="NCBI Taxonomy" id="2282107"/>
    <lineage>
        <taxon>Eukaryota</taxon>
        <taxon>Fungi</taxon>
        <taxon>Dikarya</taxon>
        <taxon>Basidiomycota</taxon>
        <taxon>Agaricomycotina</taxon>
        <taxon>Agaricomycetes</taxon>
        <taxon>Hymenochaetales</taxon>
        <taxon>Hymenochaetaceae</taxon>
        <taxon>Pyrrhoderma</taxon>
    </lineage>
</organism>
<dbReference type="InterPro" id="IPR029058">
    <property type="entry name" value="AB_hydrolase_fold"/>
</dbReference>
<name>A0A286UWK7_9AGAM</name>
<gene>
    <name evidence="4" type="ORF">PNOK_0090300</name>
</gene>
<dbReference type="Proteomes" id="UP000217199">
    <property type="component" value="Unassembled WGS sequence"/>
</dbReference>
<dbReference type="Gene3D" id="3.40.50.1820">
    <property type="entry name" value="alpha/beta hydrolase"/>
    <property type="match status" value="1"/>
</dbReference>
<reference evidence="4 5" key="1">
    <citation type="journal article" date="2017" name="Mol. Ecol.">
        <title>Comparative and population genomic landscape of Phellinus noxius: A hypervariable fungus causing root rot in trees.</title>
        <authorList>
            <person name="Chung C.L."/>
            <person name="Lee T.J."/>
            <person name="Akiba M."/>
            <person name="Lee H.H."/>
            <person name="Kuo T.H."/>
            <person name="Liu D."/>
            <person name="Ke H.M."/>
            <person name="Yokoi T."/>
            <person name="Roa M.B."/>
            <person name="Lu M.J."/>
            <person name="Chang Y.Y."/>
            <person name="Ann P.J."/>
            <person name="Tsai J.N."/>
            <person name="Chen C.Y."/>
            <person name="Tzean S.S."/>
            <person name="Ota Y."/>
            <person name="Hattori T."/>
            <person name="Sahashi N."/>
            <person name="Liou R.F."/>
            <person name="Kikuchi T."/>
            <person name="Tsai I.J."/>
        </authorList>
    </citation>
    <scope>NUCLEOTIDE SEQUENCE [LARGE SCALE GENOMIC DNA]</scope>
    <source>
        <strain evidence="4 5">FFPRI411160</strain>
    </source>
</reference>
<sequence>MVPFSTLCFLLYSHLLLNFAKASPVSNHIVARAGTIVNVSTVIGSAAGVADNDAVRFSVKYASADRWQASEVASNWELPNNSTDPSAMPLACPQPASSENSAETNEDCLSMVLYVPTTAVTTTLSTLVWIHGGSFVVGSASGPGLDGAQLAAATGSIVAVVQYRLGAFGFLNPHGESNLAVKDMITSLQFLRQILPSFNGDSDEITIAGQSSGATMVRALLASPSASDLFKSASLHSDPMNYGFLSTSTFETLNDNLLSRLGCSASDTSCLNAISTDNLTDISFALFQDASNIDPSAGAFMPMRPVTDGTFITSPLDLTATFPAQSKTILVSTVKNEAGPTIYGNFPSDMSEQNFELAVTATFGESRSAVIMNSSFYTPAAVGFANATSAAIDARVQLEVLGTDQVWRCPIWSFAREFAAAGGTVYVGGTHVCHEDDIEIVFGTGSNVSSDARALTTQIQERYASFLAGGTPNSQGLENWTPVSGNTTNTIALGGNGGLVAVGACDPSFWGAAVQYDYQVFGI</sequence>
<feature type="region of interest" description="Disordered" evidence="1">
    <location>
        <begin position="78"/>
        <end position="102"/>
    </location>
</feature>
<feature type="signal peptide" evidence="2">
    <location>
        <begin position="1"/>
        <end position="22"/>
    </location>
</feature>
<feature type="chain" id="PRO_5013944399" evidence="2">
    <location>
        <begin position="23"/>
        <end position="523"/>
    </location>
</feature>
<dbReference type="STRING" id="2282107.A0A286UWK7"/>
<protein>
    <submittedName>
        <fullName evidence="4">Alpha beta-hydrolase</fullName>
    </submittedName>
</protein>
<dbReference type="PANTHER" id="PTHR45570">
    <property type="entry name" value="CARBOXYLIC ESTER HYDROLASE"/>
    <property type="match status" value="1"/>
</dbReference>
<dbReference type="Pfam" id="PF00135">
    <property type="entry name" value="COesterase"/>
    <property type="match status" value="1"/>
</dbReference>
<dbReference type="InParanoid" id="A0A286UWK7"/>
<dbReference type="GO" id="GO:0016787">
    <property type="term" value="F:hydrolase activity"/>
    <property type="evidence" value="ECO:0007669"/>
    <property type="project" value="UniProtKB-KW"/>
</dbReference>
<evidence type="ECO:0000256" key="1">
    <source>
        <dbReference type="SAM" id="MobiDB-lite"/>
    </source>
</evidence>
<evidence type="ECO:0000259" key="3">
    <source>
        <dbReference type="Pfam" id="PF00135"/>
    </source>
</evidence>
<comment type="caution">
    <text evidence="4">The sequence shown here is derived from an EMBL/GenBank/DDBJ whole genome shotgun (WGS) entry which is preliminary data.</text>
</comment>
<dbReference type="SUPFAM" id="SSF53474">
    <property type="entry name" value="alpha/beta-Hydrolases"/>
    <property type="match status" value="1"/>
</dbReference>
<dbReference type="InterPro" id="IPR002018">
    <property type="entry name" value="CarbesteraseB"/>
</dbReference>
<evidence type="ECO:0000256" key="2">
    <source>
        <dbReference type="SAM" id="SignalP"/>
    </source>
</evidence>
<proteinExistence type="predicted"/>
<keyword evidence="2" id="KW-0732">Signal</keyword>
<dbReference type="AlphaFoldDB" id="A0A286UWK7"/>
<keyword evidence="5" id="KW-1185">Reference proteome</keyword>
<evidence type="ECO:0000313" key="4">
    <source>
        <dbReference type="EMBL" id="PAV23835.1"/>
    </source>
</evidence>
<feature type="domain" description="Carboxylesterase type B" evidence="3">
    <location>
        <begin position="58"/>
        <end position="494"/>
    </location>
</feature>